<evidence type="ECO:0000313" key="2">
    <source>
        <dbReference type="Proteomes" id="UP000325606"/>
    </source>
</evidence>
<sequence>MKFLCHAGPWSDAYFSYLVKEMYPSAKCDILSGHKKVDKSGLCDIYYEEVVKNKNNTYEITEEDLDIIARCRLLRALKINEALLHVNCMRKAICETLSILRPDIVLTETIDSYIMDLLNIESKKRNIPCIGLVTAFVNGCYRVSIRGEYVKSRNVTAEEVDVVLNDLLSKEYLPSFVVNSKQTIRYNAIKNWTRNLIKIPYFFLKRIFSEEKYNYHYWQAHITSAQLASFIPVIDPGEYKYLEKLKGTQSTVIYVPLQMFPEATIDYWCSSRDIIDYECILVDFIKKHKNINFLIKEHPNVVGYRSRRFYKRLKSCENVIFCPTYVQSNSLLNYYDAVLVWTGSVGFESAIRDKPVLCASRPYYFPKSFNCLIFSMSTSTVEIQKFIEDYYNDHASINQKELVRYLLEGCLEGRVRFDGSWCEENDEHVVEVKKLSTSLKAYIEKI</sequence>
<organism evidence="1 2">
    <name type="scientific">Nitrincola iocasae</name>
    <dbReference type="NCBI Taxonomy" id="2614693"/>
    <lineage>
        <taxon>Bacteria</taxon>
        <taxon>Pseudomonadati</taxon>
        <taxon>Pseudomonadota</taxon>
        <taxon>Gammaproteobacteria</taxon>
        <taxon>Oceanospirillales</taxon>
        <taxon>Oceanospirillaceae</taxon>
        <taxon>Nitrincola</taxon>
    </lineage>
</organism>
<dbReference type="Proteomes" id="UP000325606">
    <property type="component" value="Chromosome"/>
</dbReference>
<dbReference type="KEGG" id="nik:F5I99_05170"/>
<dbReference type="Pfam" id="PF05159">
    <property type="entry name" value="Capsule_synth"/>
    <property type="match status" value="1"/>
</dbReference>
<proteinExistence type="predicted"/>
<name>A0A5J6LCA9_9GAMM</name>
<evidence type="ECO:0000313" key="1">
    <source>
        <dbReference type="EMBL" id="QEW05928.1"/>
    </source>
</evidence>
<dbReference type="Gene3D" id="3.40.50.12580">
    <property type="match status" value="1"/>
</dbReference>
<keyword evidence="2" id="KW-1185">Reference proteome</keyword>
<dbReference type="InterPro" id="IPR043148">
    <property type="entry name" value="TagF_C"/>
</dbReference>
<dbReference type="GO" id="GO:0000271">
    <property type="term" value="P:polysaccharide biosynthetic process"/>
    <property type="evidence" value="ECO:0007669"/>
    <property type="project" value="InterPro"/>
</dbReference>
<dbReference type="SUPFAM" id="SSF53756">
    <property type="entry name" value="UDP-Glycosyltransferase/glycogen phosphorylase"/>
    <property type="match status" value="1"/>
</dbReference>
<dbReference type="RefSeq" id="WP_151053966.1">
    <property type="nucleotide sequence ID" value="NZ_CP044222.1"/>
</dbReference>
<gene>
    <name evidence="1" type="ORF">F5I99_05170</name>
</gene>
<dbReference type="GO" id="GO:0015774">
    <property type="term" value="P:polysaccharide transport"/>
    <property type="evidence" value="ECO:0007669"/>
    <property type="project" value="InterPro"/>
</dbReference>
<accession>A0A5J6LCA9</accession>
<dbReference type="InterPro" id="IPR007833">
    <property type="entry name" value="Capsule_polysaccharide_synth"/>
</dbReference>
<protein>
    <recommendedName>
        <fullName evidence="3">Capsule biosynthesis protein</fullName>
    </recommendedName>
</protein>
<evidence type="ECO:0008006" key="3">
    <source>
        <dbReference type="Google" id="ProtNLM"/>
    </source>
</evidence>
<dbReference type="AlphaFoldDB" id="A0A5J6LCA9"/>
<dbReference type="EMBL" id="CP044222">
    <property type="protein sequence ID" value="QEW05928.1"/>
    <property type="molecule type" value="Genomic_DNA"/>
</dbReference>
<reference evidence="1 2" key="1">
    <citation type="submission" date="2019-09" db="EMBL/GenBank/DDBJ databases">
        <title>Nitrincola iocasae sp. nov., a bacterium isolated from the sediment collected at a cold seep field in South China Sea.</title>
        <authorList>
            <person name="Zhang H."/>
            <person name="Wang H."/>
            <person name="Li C."/>
        </authorList>
    </citation>
    <scope>NUCLEOTIDE SEQUENCE [LARGE SCALE GENOMIC DNA]</scope>
    <source>
        <strain evidence="1 2">KXZD1103</strain>
    </source>
</reference>